<dbReference type="AlphaFoldDB" id="K3W4Z4"/>
<evidence type="ECO:0000313" key="1">
    <source>
        <dbReference type="EnsemblProtists" id="PYU1_T000035"/>
    </source>
</evidence>
<organism evidence="1 2">
    <name type="scientific">Globisporangium ultimum (strain ATCC 200006 / CBS 805.95 / DAOM BR144)</name>
    <name type="common">Pythium ultimum</name>
    <dbReference type="NCBI Taxonomy" id="431595"/>
    <lineage>
        <taxon>Eukaryota</taxon>
        <taxon>Sar</taxon>
        <taxon>Stramenopiles</taxon>
        <taxon>Oomycota</taxon>
        <taxon>Peronosporomycetes</taxon>
        <taxon>Pythiales</taxon>
        <taxon>Pythiaceae</taxon>
        <taxon>Globisporangium</taxon>
    </lineage>
</organism>
<dbReference type="EnsemblProtists" id="PYU1_T000035">
    <property type="protein sequence ID" value="PYU1_T000035"/>
    <property type="gene ID" value="PYU1_G000035"/>
</dbReference>
<reference evidence="2" key="2">
    <citation type="submission" date="2010-04" db="EMBL/GenBank/DDBJ databases">
        <authorList>
            <person name="Buell R."/>
            <person name="Hamilton J."/>
            <person name="Hostetler J."/>
        </authorList>
    </citation>
    <scope>NUCLEOTIDE SEQUENCE [LARGE SCALE GENOMIC DNA]</scope>
    <source>
        <strain evidence="2">DAOM:BR144</strain>
    </source>
</reference>
<keyword evidence="2" id="KW-1185">Reference proteome</keyword>
<name>K3W4Z4_GLOUD</name>
<reference evidence="1" key="3">
    <citation type="submission" date="2015-02" db="UniProtKB">
        <authorList>
            <consortium name="EnsemblProtists"/>
        </authorList>
    </citation>
    <scope>IDENTIFICATION</scope>
    <source>
        <strain evidence="1">DAOM BR144</strain>
    </source>
</reference>
<dbReference type="EMBL" id="GL376636">
    <property type="status" value="NOT_ANNOTATED_CDS"/>
    <property type="molecule type" value="Genomic_DNA"/>
</dbReference>
<dbReference type="InParanoid" id="K3W4Z4"/>
<sequence>MLQKLLRIPGARVGSLPPAQQEFVQFAKRYDRMLQLSEQEICKLPLQHQHIVRNLQQQAAQE</sequence>
<accession>K3W4Z4</accession>
<proteinExistence type="predicted"/>
<dbReference type="VEuPathDB" id="FungiDB:PYU1_G000035"/>
<protein>
    <submittedName>
        <fullName evidence="1">Uncharacterized protein</fullName>
    </submittedName>
</protein>
<reference evidence="2" key="1">
    <citation type="journal article" date="2010" name="Genome Biol.">
        <title>Genome sequence of the necrotrophic plant pathogen Pythium ultimum reveals original pathogenicity mechanisms and effector repertoire.</title>
        <authorList>
            <person name="Levesque C.A."/>
            <person name="Brouwer H."/>
            <person name="Cano L."/>
            <person name="Hamilton J.P."/>
            <person name="Holt C."/>
            <person name="Huitema E."/>
            <person name="Raffaele S."/>
            <person name="Robideau G.P."/>
            <person name="Thines M."/>
            <person name="Win J."/>
            <person name="Zerillo M.M."/>
            <person name="Beakes G.W."/>
            <person name="Boore J.L."/>
            <person name="Busam D."/>
            <person name="Dumas B."/>
            <person name="Ferriera S."/>
            <person name="Fuerstenberg S.I."/>
            <person name="Gachon C.M."/>
            <person name="Gaulin E."/>
            <person name="Govers F."/>
            <person name="Grenville-Briggs L."/>
            <person name="Horner N."/>
            <person name="Hostetler J."/>
            <person name="Jiang R.H."/>
            <person name="Johnson J."/>
            <person name="Krajaejun T."/>
            <person name="Lin H."/>
            <person name="Meijer H.J."/>
            <person name="Moore B."/>
            <person name="Morris P."/>
            <person name="Phuntmart V."/>
            <person name="Puiu D."/>
            <person name="Shetty J."/>
            <person name="Stajich J.E."/>
            <person name="Tripathy S."/>
            <person name="Wawra S."/>
            <person name="van West P."/>
            <person name="Whitty B.R."/>
            <person name="Coutinho P.M."/>
            <person name="Henrissat B."/>
            <person name="Martin F."/>
            <person name="Thomas P.D."/>
            <person name="Tyler B.M."/>
            <person name="De Vries R.P."/>
            <person name="Kamoun S."/>
            <person name="Yandell M."/>
            <person name="Tisserat N."/>
            <person name="Buell C.R."/>
        </authorList>
    </citation>
    <scope>NUCLEOTIDE SEQUENCE</scope>
    <source>
        <strain evidence="2">DAOM:BR144</strain>
    </source>
</reference>
<evidence type="ECO:0000313" key="2">
    <source>
        <dbReference type="Proteomes" id="UP000019132"/>
    </source>
</evidence>
<dbReference type="HOGENOM" id="CLU_2909049_0_0_1"/>
<dbReference type="Proteomes" id="UP000019132">
    <property type="component" value="Unassembled WGS sequence"/>
</dbReference>